<dbReference type="VEuPathDB" id="TriTrypDB:LmxM.17.0340"/>
<dbReference type="RefSeq" id="XP_003873896.1">
    <property type="nucleotide sequence ID" value="XM_003873847.1"/>
</dbReference>
<accession>E9AR03</accession>
<evidence type="ECO:0000313" key="2">
    <source>
        <dbReference type="EMBL" id="CBZ25390.1"/>
    </source>
</evidence>
<keyword evidence="3" id="KW-1185">Reference proteome</keyword>
<keyword evidence="1" id="KW-0732">Signal</keyword>
<organism evidence="2 3">
    <name type="scientific">Leishmania mexicana (strain MHOM/GT/2001/U1103)</name>
    <dbReference type="NCBI Taxonomy" id="929439"/>
    <lineage>
        <taxon>Eukaryota</taxon>
        <taxon>Discoba</taxon>
        <taxon>Euglenozoa</taxon>
        <taxon>Kinetoplastea</taxon>
        <taxon>Metakinetoplastina</taxon>
        <taxon>Trypanosomatida</taxon>
        <taxon>Trypanosomatidae</taxon>
        <taxon>Leishmaniinae</taxon>
        <taxon>Leishmania</taxon>
    </lineage>
</organism>
<name>E9AR03_LEIMU</name>
<evidence type="ECO:0000313" key="3">
    <source>
        <dbReference type="Proteomes" id="UP000007259"/>
    </source>
</evidence>
<feature type="chain" id="PRO_5003236081" evidence="1">
    <location>
        <begin position="24"/>
        <end position="144"/>
    </location>
</feature>
<gene>
    <name evidence="2" type="ORF">LMXM_17_0340</name>
</gene>
<dbReference type="AlphaFoldDB" id="E9AR03"/>
<protein>
    <submittedName>
        <fullName evidence="2">Uncharacterized protein</fullName>
    </submittedName>
</protein>
<proteinExistence type="predicted"/>
<dbReference type="Proteomes" id="UP000007259">
    <property type="component" value="Chromosome 17"/>
</dbReference>
<feature type="signal peptide" evidence="1">
    <location>
        <begin position="1"/>
        <end position="23"/>
    </location>
</feature>
<evidence type="ECO:0000256" key="1">
    <source>
        <dbReference type="SAM" id="SignalP"/>
    </source>
</evidence>
<dbReference type="PhylomeDB" id="E9AR03"/>
<dbReference type="OrthoDB" id="264266at2759"/>
<dbReference type="KEGG" id="lmi:LMXM_17_0340"/>
<dbReference type="OMA" id="LACKNEL"/>
<reference evidence="2 3" key="1">
    <citation type="journal article" date="2011" name="Genome Res.">
        <title>Chromosome and gene copy number variation allow major structural change between species and strains of Leishmania.</title>
        <authorList>
            <person name="Rogers M.B."/>
            <person name="Hilley J.D."/>
            <person name="Dickens N.J."/>
            <person name="Wilkes J."/>
            <person name="Bates P.A."/>
            <person name="Depledge D.P."/>
            <person name="Harris D."/>
            <person name="Her Y."/>
            <person name="Herzyk P."/>
            <person name="Imamura H."/>
            <person name="Otto T.D."/>
            <person name="Sanders M."/>
            <person name="Seeger K."/>
            <person name="Dujardin J.C."/>
            <person name="Berriman M."/>
            <person name="Smith D.F."/>
            <person name="Hertz-Fowler C."/>
            <person name="Mottram J.C."/>
        </authorList>
    </citation>
    <scope>NUCLEOTIDE SEQUENCE [LARGE SCALE GENOMIC DNA]</scope>
    <source>
        <strain evidence="2 3">MHOM/GT/2001/U1103</strain>
    </source>
</reference>
<dbReference type="EMBL" id="FR799570">
    <property type="protein sequence ID" value="CBZ25390.1"/>
    <property type="molecule type" value="Genomic_DNA"/>
</dbReference>
<dbReference type="GeneID" id="13450643"/>
<sequence length="144" mass="15644">MPRTIKCILCAVALVAAFAAALAITMTVREKVPNGLYCGSYASGLLVGNLSVRYDLHLFDLSLRGLGMDLNCKDEVFTYDLKTHKLVAVSAKDPFDCIGSVIQKSGLHLETTYNPTVDVITLNFGIAKIDCKKCRALSYLQPAL</sequence>